<evidence type="ECO:0000313" key="3">
    <source>
        <dbReference type="Proteomes" id="UP000694044"/>
    </source>
</evidence>
<dbReference type="OrthoDB" id="66620at2759"/>
<keyword evidence="3" id="KW-1185">Reference proteome</keyword>
<organism evidence="2 3">
    <name type="scientific">Phytophthora pseudosyringae</name>
    <dbReference type="NCBI Taxonomy" id="221518"/>
    <lineage>
        <taxon>Eukaryota</taxon>
        <taxon>Sar</taxon>
        <taxon>Stramenopiles</taxon>
        <taxon>Oomycota</taxon>
        <taxon>Peronosporomycetes</taxon>
        <taxon>Peronosporales</taxon>
        <taxon>Peronosporaceae</taxon>
        <taxon>Phytophthora</taxon>
    </lineage>
</organism>
<protein>
    <submittedName>
        <fullName evidence="2">Uncharacterized protein</fullName>
    </submittedName>
</protein>
<comment type="caution">
    <text evidence="2">The sequence shown here is derived from an EMBL/GenBank/DDBJ whole genome shotgun (WGS) entry which is preliminary data.</text>
</comment>
<proteinExistence type="predicted"/>
<dbReference type="EMBL" id="JAGDFM010000388">
    <property type="protein sequence ID" value="KAG7378889.1"/>
    <property type="molecule type" value="Genomic_DNA"/>
</dbReference>
<dbReference type="AlphaFoldDB" id="A0A8T1VFF5"/>
<dbReference type="PANTHER" id="PTHR19241">
    <property type="entry name" value="ATP-BINDING CASSETTE TRANSPORTER"/>
    <property type="match status" value="1"/>
</dbReference>
<accession>A0A8T1VFF5</accession>
<sequence length="225" mass="24718">MSEGPNALQNFLPMSSRPYPAAAGSALPQVDNATVTGEITSNSELSTALNTIKRSMAKFAWSKRVVHKNNIKNASGVVKPGNTTLLLGQTGSGRTPKTAVNLADPLSQHTSDRVEVAARRASRSWTNRRVVWMLTLMDGVRKVADSGRTIVCTIHQPSSDVFFLFDHLLLLKRGGESVFVGELGERCHKLVDYLEEFRAISYPHVVVNLSLEAHAAISWLNLPWR</sequence>
<dbReference type="Proteomes" id="UP000694044">
    <property type="component" value="Unassembled WGS sequence"/>
</dbReference>
<reference evidence="2" key="1">
    <citation type="submission" date="2021-02" db="EMBL/GenBank/DDBJ databases">
        <authorList>
            <person name="Palmer J.M."/>
        </authorList>
    </citation>
    <scope>NUCLEOTIDE SEQUENCE</scope>
    <source>
        <strain evidence="2">SCRP734</strain>
    </source>
</reference>
<gene>
    <name evidence="2" type="ORF">PHYPSEUDO_009321</name>
</gene>
<keyword evidence="1" id="KW-0813">Transport</keyword>
<evidence type="ECO:0000256" key="1">
    <source>
        <dbReference type="ARBA" id="ARBA00022448"/>
    </source>
</evidence>
<name>A0A8T1VFF5_9STRA</name>
<evidence type="ECO:0000313" key="2">
    <source>
        <dbReference type="EMBL" id="KAG7378889.1"/>
    </source>
</evidence>